<keyword evidence="3" id="KW-0547">Nucleotide-binding</keyword>
<dbReference type="AlphaFoldDB" id="A0A068SY00"/>
<dbReference type="GO" id="GO:0016887">
    <property type="term" value="F:ATP hydrolysis activity"/>
    <property type="evidence" value="ECO:0007669"/>
    <property type="project" value="InterPro"/>
</dbReference>
<dbReference type="PATRIC" id="fig|1028800.3.peg.5013"/>
<comment type="similarity">
    <text evidence="1">Belongs to the ABC transporter superfamily.</text>
</comment>
<name>A0A068SY00_NEOGA</name>
<evidence type="ECO:0000313" key="7">
    <source>
        <dbReference type="EMBL" id="CDN51073.1"/>
    </source>
</evidence>
<evidence type="ECO:0000256" key="3">
    <source>
        <dbReference type="ARBA" id="ARBA00022741"/>
    </source>
</evidence>
<keyword evidence="7" id="KW-0614">Plasmid</keyword>
<accession>A0A068SY00</accession>
<dbReference type="GeneID" id="24260685"/>
<reference evidence="8" key="1">
    <citation type="journal article" date="2014" name="BMC Genomics">
        <title>Genome sequencing of two Neorhizobium galegae strains reveals a noeT gene responsible for the unusual acetylation of the nodulation factors.</title>
        <authorList>
            <person name="Osterman J."/>
            <person name="Marsh J."/>
            <person name="Laine P.K."/>
            <person name="Zeng Z."/>
            <person name="Alatalo E."/>
            <person name="Sullivan J.T."/>
            <person name="Young J.P."/>
            <person name="Thomas-Oates J."/>
            <person name="Paulin L."/>
            <person name="Lindstrom K."/>
        </authorList>
    </citation>
    <scope>NUCLEOTIDE SEQUENCE [LARGE SCALE GENOMIC DNA]</scope>
    <source>
        <strain evidence="8">HAMBI 540</strain>
    </source>
</reference>
<keyword evidence="4" id="KW-0067">ATP-binding</keyword>
<evidence type="ECO:0000259" key="6">
    <source>
        <dbReference type="PROSITE" id="PS50893"/>
    </source>
</evidence>
<dbReference type="RefSeq" id="WP_041364376.1">
    <property type="nucleotide sequence ID" value="NZ_HG938354.1"/>
</dbReference>
<evidence type="ECO:0000313" key="8">
    <source>
        <dbReference type="Proteomes" id="UP000028181"/>
    </source>
</evidence>
<evidence type="ECO:0000256" key="2">
    <source>
        <dbReference type="ARBA" id="ARBA00022448"/>
    </source>
</evidence>
<dbReference type="EMBL" id="HG938354">
    <property type="protein sequence ID" value="CDN51073.1"/>
    <property type="molecule type" value="Genomic_DNA"/>
</dbReference>
<dbReference type="GO" id="GO:0015807">
    <property type="term" value="P:L-amino acid transport"/>
    <property type="evidence" value="ECO:0007669"/>
    <property type="project" value="TreeGrafter"/>
</dbReference>
<evidence type="ECO:0000256" key="1">
    <source>
        <dbReference type="ARBA" id="ARBA00005417"/>
    </source>
</evidence>
<dbReference type="PROSITE" id="PS50893">
    <property type="entry name" value="ABC_TRANSPORTER_2"/>
    <property type="match status" value="1"/>
</dbReference>
<dbReference type="PANTHER" id="PTHR43820:SF2">
    <property type="entry name" value="ABC TRANSPORTER ATP-BINDING PROTEIN"/>
    <property type="match status" value="1"/>
</dbReference>
<keyword evidence="5" id="KW-0029">Amino-acid transport</keyword>
<dbReference type="InterPro" id="IPR027417">
    <property type="entry name" value="P-loop_NTPase"/>
</dbReference>
<dbReference type="Gene3D" id="3.40.50.300">
    <property type="entry name" value="P-loop containing nucleotide triphosphate hydrolases"/>
    <property type="match status" value="1"/>
</dbReference>
<dbReference type="PANTHER" id="PTHR43820">
    <property type="entry name" value="HIGH-AFFINITY BRANCHED-CHAIN AMINO ACID TRANSPORT ATP-BINDING PROTEIN LIVF"/>
    <property type="match status" value="1"/>
</dbReference>
<feature type="domain" description="ABC transporter" evidence="6">
    <location>
        <begin position="6"/>
        <end position="232"/>
    </location>
</feature>
<dbReference type="InterPro" id="IPR003593">
    <property type="entry name" value="AAA+_ATPase"/>
</dbReference>
<geneLocation type="plasmid" evidence="8">
    <name>II</name>
</geneLocation>
<dbReference type="KEGG" id="ngg:RG540_PA03950"/>
<dbReference type="CDD" id="cd03224">
    <property type="entry name" value="ABC_TM1139_LivF_branched"/>
    <property type="match status" value="1"/>
</dbReference>
<dbReference type="PROSITE" id="PS00211">
    <property type="entry name" value="ABC_TRANSPORTER_1"/>
    <property type="match status" value="1"/>
</dbReference>
<evidence type="ECO:0000256" key="4">
    <source>
        <dbReference type="ARBA" id="ARBA00022840"/>
    </source>
</evidence>
<dbReference type="SMART" id="SM00382">
    <property type="entry name" value="AAA"/>
    <property type="match status" value="1"/>
</dbReference>
<keyword evidence="8" id="KW-1185">Reference proteome</keyword>
<gene>
    <name evidence="7" type="ORF">RG540_PA03950</name>
</gene>
<dbReference type="Pfam" id="PF00005">
    <property type="entry name" value="ABC_tran"/>
    <property type="match status" value="1"/>
</dbReference>
<dbReference type="Proteomes" id="UP000028181">
    <property type="component" value="Plasmid pHAMBI540a"/>
</dbReference>
<dbReference type="HOGENOM" id="CLU_000604_1_2_5"/>
<dbReference type="InterPro" id="IPR052156">
    <property type="entry name" value="BCAA_Transport_ATP-bd_LivF"/>
</dbReference>
<sequence>MSETVLCLKDVTAGYGQTHILRGLSLSVSRSERVAVIGRNGAGKTTLLSTVMGLTRLHSGRVSLAGEDISRFSPHQRSMRGLGLVPQTRDIFPSLTVEENLTAVMRGNASLEEAYALFPRLKERRRNGGTQLSGGEQQMLAIARTLMTEPGIILLDEPLEGLAPVICEQLMIAFEQLAADGRRTVILVEQHAVAALAFATRAVILANGSIAYDGSAAALKQRPELLERHIGVAQH</sequence>
<dbReference type="eggNOG" id="COG0410">
    <property type="taxonomic scope" value="Bacteria"/>
</dbReference>
<evidence type="ECO:0000256" key="5">
    <source>
        <dbReference type="ARBA" id="ARBA00022970"/>
    </source>
</evidence>
<dbReference type="InterPro" id="IPR003439">
    <property type="entry name" value="ABC_transporter-like_ATP-bd"/>
</dbReference>
<keyword evidence="2" id="KW-0813">Transport</keyword>
<dbReference type="OrthoDB" id="9776369at2"/>
<protein>
    <submittedName>
        <fullName evidence="7">ABC-type branched-chain amino acid transport system, ATPase component</fullName>
    </submittedName>
</protein>
<dbReference type="GO" id="GO:0005524">
    <property type="term" value="F:ATP binding"/>
    <property type="evidence" value="ECO:0007669"/>
    <property type="project" value="UniProtKB-KW"/>
</dbReference>
<proteinExistence type="inferred from homology"/>
<dbReference type="SUPFAM" id="SSF52540">
    <property type="entry name" value="P-loop containing nucleoside triphosphate hydrolases"/>
    <property type="match status" value="1"/>
</dbReference>
<dbReference type="InterPro" id="IPR017871">
    <property type="entry name" value="ABC_transporter-like_CS"/>
</dbReference>
<organism evidence="7 8">
    <name type="scientific">Neorhizobium galegae bv. orientalis str. HAMBI 540</name>
    <dbReference type="NCBI Taxonomy" id="1028800"/>
    <lineage>
        <taxon>Bacteria</taxon>
        <taxon>Pseudomonadati</taxon>
        <taxon>Pseudomonadota</taxon>
        <taxon>Alphaproteobacteria</taxon>
        <taxon>Hyphomicrobiales</taxon>
        <taxon>Rhizobiaceae</taxon>
        <taxon>Rhizobium/Agrobacterium group</taxon>
        <taxon>Neorhizobium</taxon>
    </lineage>
</organism>
<dbReference type="GO" id="GO:0015658">
    <property type="term" value="F:branched-chain amino acid transmembrane transporter activity"/>
    <property type="evidence" value="ECO:0007669"/>
    <property type="project" value="TreeGrafter"/>
</dbReference>